<organism evidence="1 2">
    <name type="scientific">Nocardiopsis changdeensis</name>
    <dbReference type="NCBI Taxonomy" id="2831969"/>
    <lineage>
        <taxon>Bacteria</taxon>
        <taxon>Bacillati</taxon>
        <taxon>Actinomycetota</taxon>
        <taxon>Actinomycetes</taxon>
        <taxon>Streptosporangiales</taxon>
        <taxon>Nocardiopsidaceae</taxon>
        <taxon>Nocardiopsis</taxon>
    </lineage>
</organism>
<accession>A0ABX8BRK2</accession>
<dbReference type="EMBL" id="CP074133">
    <property type="protein sequence ID" value="QUX23003.1"/>
    <property type="molecule type" value="Genomic_DNA"/>
</dbReference>
<dbReference type="RefSeq" id="WP_220564214.1">
    <property type="nucleotide sequence ID" value="NZ_CP074133.1"/>
</dbReference>
<keyword evidence="2" id="KW-1185">Reference proteome</keyword>
<evidence type="ECO:0000313" key="1">
    <source>
        <dbReference type="EMBL" id="QUX23003.1"/>
    </source>
</evidence>
<protein>
    <submittedName>
        <fullName evidence="1">Uncharacterized protein</fullName>
    </submittedName>
</protein>
<gene>
    <name evidence="1" type="ORF">KGD84_00900</name>
</gene>
<sequence length="108" mass="12352">MSSERSRTVTCICGCGRTGPHHGRGLITACWHREKYHGRLNDWPLTQAPVNRPMRLISESVRGRLEDYLELRSWGVPVPEAARRLGVSERTITRYNSHLRAQEESRAA</sequence>
<evidence type="ECO:0000313" key="2">
    <source>
        <dbReference type="Proteomes" id="UP000676079"/>
    </source>
</evidence>
<reference evidence="1 2" key="1">
    <citation type="submission" date="2021-05" db="EMBL/GenBank/DDBJ databases">
        <title>Direct Submission.</title>
        <authorList>
            <person name="Li K."/>
            <person name="Gao J."/>
        </authorList>
    </citation>
    <scope>NUCLEOTIDE SEQUENCE [LARGE SCALE GENOMIC DNA]</scope>
    <source>
        <strain evidence="1 2">Mg02</strain>
    </source>
</reference>
<dbReference type="Proteomes" id="UP000676079">
    <property type="component" value="Chromosome"/>
</dbReference>
<name>A0ABX8BRK2_9ACTN</name>
<proteinExistence type="predicted"/>